<dbReference type="RefSeq" id="WP_047239698.1">
    <property type="nucleotide sequence ID" value="NZ_CP011541.1"/>
</dbReference>
<proteinExistence type="inferred from homology"/>
<dbReference type="Gene3D" id="3.30.2320.80">
    <property type="match status" value="1"/>
</dbReference>
<dbReference type="GO" id="GO:0008270">
    <property type="term" value="F:zinc ion binding"/>
    <property type="evidence" value="ECO:0007669"/>
    <property type="project" value="TreeGrafter"/>
</dbReference>
<evidence type="ECO:0000256" key="4">
    <source>
        <dbReference type="HAMAP-Rule" id="MF_00213"/>
    </source>
</evidence>
<gene>
    <name evidence="4" type="primary">hypA</name>
    <name evidence="5" type="ORF">CEPID_03130</name>
</gene>
<evidence type="ECO:0000313" key="5">
    <source>
        <dbReference type="EMBL" id="AKK02506.1"/>
    </source>
</evidence>
<dbReference type="HAMAP" id="MF_00213">
    <property type="entry name" value="HypA_HybF"/>
    <property type="match status" value="1"/>
</dbReference>
<dbReference type="Pfam" id="PF01155">
    <property type="entry name" value="HypA"/>
    <property type="match status" value="1"/>
</dbReference>
<dbReference type="EMBL" id="CP011541">
    <property type="protein sequence ID" value="AKK02506.1"/>
    <property type="molecule type" value="Genomic_DNA"/>
</dbReference>
<dbReference type="PANTHER" id="PTHR34535:SF3">
    <property type="entry name" value="HYDROGENASE MATURATION FACTOR HYPA"/>
    <property type="match status" value="1"/>
</dbReference>
<comment type="similarity">
    <text evidence="4">Belongs to the HypA/HybF family.</text>
</comment>
<keyword evidence="6" id="KW-1185">Reference proteome</keyword>
<name>A0A0G3GMQ0_9CORY</name>
<dbReference type="GO" id="GO:0016151">
    <property type="term" value="F:nickel cation binding"/>
    <property type="evidence" value="ECO:0007669"/>
    <property type="project" value="UniProtKB-UniRule"/>
</dbReference>
<protein>
    <recommendedName>
        <fullName evidence="4">Hydrogenase maturation factor HypA</fullName>
    </recommendedName>
</protein>
<evidence type="ECO:0000313" key="6">
    <source>
        <dbReference type="Proteomes" id="UP000035368"/>
    </source>
</evidence>
<dbReference type="InterPro" id="IPR000688">
    <property type="entry name" value="HypA/HybF"/>
</dbReference>
<dbReference type="STRING" id="1050174.CEPID_03130"/>
<evidence type="ECO:0000256" key="3">
    <source>
        <dbReference type="ARBA" id="ARBA00022833"/>
    </source>
</evidence>
<reference evidence="5 6" key="1">
    <citation type="submission" date="2015-05" db="EMBL/GenBank/DDBJ databases">
        <title>Complete genome sequence of Corynebacterium epidermidicanis DSM 45586, isolated from the skin of a dog suffering from pruritus.</title>
        <authorList>
            <person name="Ruckert C."/>
            <person name="Albersmeier A."/>
            <person name="Winkler A."/>
            <person name="Tauch A."/>
        </authorList>
    </citation>
    <scope>NUCLEOTIDE SEQUENCE [LARGE SCALE GENOMIC DNA]</scope>
    <source>
        <strain evidence="5 6">DSM 45586</strain>
    </source>
</reference>
<dbReference type="PIRSF" id="PIRSF004761">
    <property type="entry name" value="Hydrgn_mat_HypA"/>
    <property type="match status" value="1"/>
</dbReference>
<dbReference type="PANTHER" id="PTHR34535">
    <property type="entry name" value="HYDROGENASE MATURATION FACTOR HYPA"/>
    <property type="match status" value="1"/>
</dbReference>
<comment type="caution">
    <text evidence="4">Lacks conserved residue(s) required for the propagation of feature annotation.</text>
</comment>
<dbReference type="OrthoDB" id="288014at2"/>
<feature type="binding site" evidence="4">
    <location>
        <position position="2"/>
    </location>
    <ligand>
        <name>Ni(2+)</name>
        <dbReference type="ChEBI" id="CHEBI:49786"/>
    </ligand>
</feature>
<dbReference type="Proteomes" id="UP000035368">
    <property type="component" value="Chromosome"/>
</dbReference>
<evidence type="ECO:0000256" key="1">
    <source>
        <dbReference type="ARBA" id="ARBA00022596"/>
    </source>
</evidence>
<evidence type="ECO:0000256" key="2">
    <source>
        <dbReference type="ARBA" id="ARBA00022723"/>
    </source>
</evidence>
<dbReference type="KEGG" id="cei:CEPID_03130"/>
<keyword evidence="1 4" id="KW-0533">Nickel</keyword>
<sequence length="110" mass="11818">MHEVALATQLARAVTRAAGDATVHTVRLRIGALRQVVPETLVYAWGFVSKGSPLEGAELDIDWVPLRVTCPNGHETTLSDIDFSCPSCGQPAEISAGNEFTIIDIDITRS</sequence>
<comment type="function">
    <text evidence="4">Involved in the maturation of [NiFe] hydrogenases. Required for nickel insertion into the metal center of the hydrogenase.</text>
</comment>
<accession>A0A0G3GMQ0</accession>
<keyword evidence="3" id="KW-0862">Zinc</keyword>
<dbReference type="GO" id="GO:0051604">
    <property type="term" value="P:protein maturation"/>
    <property type="evidence" value="ECO:0007669"/>
    <property type="project" value="InterPro"/>
</dbReference>
<dbReference type="AlphaFoldDB" id="A0A0G3GMQ0"/>
<keyword evidence="2 4" id="KW-0479">Metal-binding</keyword>
<organism evidence="5 6">
    <name type="scientific">Corynebacterium epidermidicanis</name>
    <dbReference type="NCBI Taxonomy" id="1050174"/>
    <lineage>
        <taxon>Bacteria</taxon>
        <taxon>Bacillati</taxon>
        <taxon>Actinomycetota</taxon>
        <taxon>Actinomycetes</taxon>
        <taxon>Mycobacteriales</taxon>
        <taxon>Corynebacteriaceae</taxon>
        <taxon>Corynebacterium</taxon>
    </lineage>
</organism>
<dbReference type="PATRIC" id="fig|1050174.4.peg.637"/>